<sequence length="448" mass="52687">MYFPFINIDCSYAILSIQDSKKIQFLQSYLIFTKQKNKLLEMSAQNDDSINLQVNQQQNNQASSQIKEVENGIINQGFAQENQVFEQVQIPSNARLQKLKKEINWPHSYSNQILKIDLKKKLMVMQSKVSANLSMYEQYKNGQIQSNLYGNIGLTASLWKFEADITNFTKNCLRAKYTQKDIVSSQYFKIKKFSFNFQLKNLNEIKMKPSIEFSQNNIDFRLEGTIQQKDSKQKTALHEFSADITHVINPFDQLYFETVFGKRNNKNVDLQFNTYYLKNSHILNSRQSFVLQEKSIKFKELSFKYQNEDVFELCSGYNHLENTIWYSSIQRFKNYDIGLNIQKQNRQCKAKKESSANEDDYSFYQTNGTSINFMCKFKKLQFAPNLTAQFHLENFNYFSLQCKYKLSNKNMLETVFKLPLLSEGNHSKFNGDNNSRMLPFFLTLKLSE</sequence>
<name>W7XDY7_TETTS</name>
<dbReference type="EMBL" id="GG662244">
    <property type="protein sequence ID" value="EWS71064.1"/>
    <property type="molecule type" value="Genomic_DNA"/>
</dbReference>
<dbReference type="Proteomes" id="UP000009168">
    <property type="component" value="Unassembled WGS sequence"/>
</dbReference>
<gene>
    <name evidence="1" type="ORF">TTHERM_001001498</name>
</gene>
<organism evidence="1 2">
    <name type="scientific">Tetrahymena thermophila (strain SB210)</name>
    <dbReference type="NCBI Taxonomy" id="312017"/>
    <lineage>
        <taxon>Eukaryota</taxon>
        <taxon>Sar</taxon>
        <taxon>Alveolata</taxon>
        <taxon>Ciliophora</taxon>
        <taxon>Intramacronucleata</taxon>
        <taxon>Oligohymenophorea</taxon>
        <taxon>Hymenostomatida</taxon>
        <taxon>Tetrahymenina</taxon>
        <taxon>Tetrahymenidae</taxon>
        <taxon>Tetrahymena</taxon>
    </lineage>
</organism>
<reference evidence="2" key="1">
    <citation type="journal article" date="2006" name="PLoS Biol.">
        <title>Macronuclear genome sequence of the ciliate Tetrahymena thermophila, a model eukaryote.</title>
        <authorList>
            <person name="Eisen J.A."/>
            <person name="Coyne R.S."/>
            <person name="Wu M."/>
            <person name="Wu D."/>
            <person name="Thiagarajan M."/>
            <person name="Wortman J.R."/>
            <person name="Badger J.H."/>
            <person name="Ren Q."/>
            <person name="Amedeo P."/>
            <person name="Jones K.M."/>
            <person name="Tallon L.J."/>
            <person name="Delcher A.L."/>
            <person name="Salzberg S.L."/>
            <person name="Silva J.C."/>
            <person name="Haas B.J."/>
            <person name="Majoros W.H."/>
            <person name="Farzad M."/>
            <person name="Carlton J.M."/>
            <person name="Smith R.K. Jr."/>
            <person name="Garg J."/>
            <person name="Pearlman R.E."/>
            <person name="Karrer K.M."/>
            <person name="Sun L."/>
            <person name="Manning G."/>
            <person name="Elde N.C."/>
            <person name="Turkewitz A.P."/>
            <person name="Asai D.J."/>
            <person name="Wilkes D.E."/>
            <person name="Wang Y."/>
            <person name="Cai H."/>
            <person name="Collins K."/>
            <person name="Stewart B.A."/>
            <person name="Lee S.R."/>
            <person name="Wilamowska K."/>
            <person name="Weinberg Z."/>
            <person name="Ruzzo W.L."/>
            <person name="Wloga D."/>
            <person name="Gaertig J."/>
            <person name="Frankel J."/>
            <person name="Tsao C.-C."/>
            <person name="Gorovsky M.A."/>
            <person name="Keeling P.J."/>
            <person name="Waller R.F."/>
            <person name="Patron N.J."/>
            <person name="Cherry J.M."/>
            <person name="Stover N.A."/>
            <person name="Krieger C.J."/>
            <person name="del Toro C."/>
            <person name="Ryder H.F."/>
            <person name="Williamson S.C."/>
            <person name="Barbeau R.A."/>
            <person name="Hamilton E.P."/>
            <person name="Orias E."/>
        </authorList>
    </citation>
    <scope>NUCLEOTIDE SEQUENCE [LARGE SCALE GENOMIC DNA]</scope>
    <source>
        <strain evidence="2">SB210</strain>
    </source>
</reference>
<dbReference type="GeneID" id="24441357"/>
<keyword evidence="2" id="KW-1185">Reference proteome</keyword>
<dbReference type="AlphaFoldDB" id="W7XDY7"/>
<protein>
    <submittedName>
        <fullName evidence="1">Uncharacterized protein</fullName>
    </submittedName>
</protein>
<dbReference type="KEGG" id="tet:TTHERM_001001498"/>
<evidence type="ECO:0000313" key="1">
    <source>
        <dbReference type="EMBL" id="EWS71064.1"/>
    </source>
</evidence>
<dbReference type="InParanoid" id="W7XDY7"/>
<evidence type="ECO:0000313" key="2">
    <source>
        <dbReference type="Proteomes" id="UP000009168"/>
    </source>
</evidence>
<accession>W7XDY7</accession>
<proteinExistence type="predicted"/>
<dbReference type="RefSeq" id="XP_012656405.1">
    <property type="nucleotide sequence ID" value="XM_012800951.1"/>
</dbReference>